<evidence type="ECO:0000256" key="3">
    <source>
        <dbReference type="SAM" id="Phobius"/>
    </source>
</evidence>
<sequence>WFSHGTISSKFCIHSVCHSYFQAELVDPAVKGTLNVQRSCAKVPTEKRVVLISSMAAATYNGKPLTADVVLDETWFSDSAYCEKLRACMFVLFALLISFIYLILQHSSRCTTTPFF</sequence>
<feature type="non-terminal residue" evidence="4">
    <location>
        <position position="1"/>
    </location>
</feature>
<keyword evidence="1" id="KW-0521">NADP</keyword>
<dbReference type="InterPro" id="IPR050425">
    <property type="entry name" value="NAD(P)_dehydrat-like"/>
</dbReference>
<name>A0A2P5DLZ6_PARAD</name>
<gene>
    <name evidence="4" type="ORF">PanWU01x14_051260</name>
</gene>
<protein>
    <submittedName>
        <fullName evidence="4">NAD(P)-binding domain containing protein</fullName>
    </submittedName>
</protein>
<proteinExistence type="predicted"/>
<dbReference type="SUPFAM" id="SSF51735">
    <property type="entry name" value="NAD(P)-binding Rossmann-fold domains"/>
    <property type="match status" value="1"/>
</dbReference>
<keyword evidence="3" id="KW-0472">Membrane</keyword>
<organism evidence="4 5">
    <name type="scientific">Parasponia andersonii</name>
    <name type="common">Sponia andersonii</name>
    <dbReference type="NCBI Taxonomy" id="3476"/>
    <lineage>
        <taxon>Eukaryota</taxon>
        <taxon>Viridiplantae</taxon>
        <taxon>Streptophyta</taxon>
        <taxon>Embryophyta</taxon>
        <taxon>Tracheophyta</taxon>
        <taxon>Spermatophyta</taxon>
        <taxon>Magnoliopsida</taxon>
        <taxon>eudicotyledons</taxon>
        <taxon>Gunneridae</taxon>
        <taxon>Pentapetalae</taxon>
        <taxon>rosids</taxon>
        <taxon>fabids</taxon>
        <taxon>Rosales</taxon>
        <taxon>Cannabaceae</taxon>
        <taxon>Parasponia</taxon>
    </lineage>
</organism>
<keyword evidence="3" id="KW-0812">Transmembrane</keyword>
<dbReference type="STRING" id="3476.A0A2P5DLZ6"/>
<evidence type="ECO:0000313" key="4">
    <source>
        <dbReference type="EMBL" id="PON74294.1"/>
    </source>
</evidence>
<dbReference type="InterPro" id="IPR036291">
    <property type="entry name" value="NAD(P)-bd_dom_sf"/>
</dbReference>
<keyword evidence="2" id="KW-0560">Oxidoreductase</keyword>
<keyword evidence="3" id="KW-1133">Transmembrane helix</keyword>
<evidence type="ECO:0000256" key="2">
    <source>
        <dbReference type="ARBA" id="ARBA00023002"/>
    </source>
</evidence>
<dbReference type="PANTHER" id="PTHR10366:SF852">
    <property type="entry name" value="CINNAMOYL-COA REDUCTASE CAD2"/>
    <property type="match status" value="1"/>
</dbReference>
<accession>A0A2P5DLZ6</accession>
<dbReference type="Proteomes" id="UP000237105">
    <property type="component" value="Unassembled WGS sequence"/>
</dbReference>
<dbReference type="GO" id="GO:0016616">
    <property type="term" value="F:oxidoreductase activity, acting on the CH-OH group of donors, NAD or NADP as acceptor"/>
    <property type="evidence" value="ECO:0007669"/>
    <property type="project" value="TreeGrafter"/>
</dbReference>
<dbReference type="Gene3D" id="3.40.50.720">
    <property type="entry name" value="NAD(P)-binding Rossmann-like Domain"/>
    <property type="match status" value="1"/>
</dbReference>
<feature type="transmembrane region" description="Helical" evidence="3">
    <location>
        <begin position="85"/>
        <end position="104"/>
    </location>
</feature>
<dbReference type="AlphaFoldDB" id="A0A2P5DLZ6"/>
<comment type="caution">
    <text evidence="4">The sequence shown here is derived from an EMBL/GenBank/DDBJ whole genome shotgun (WGS) entry which is preliminary data.</text>
</comment>
<keyword evidence="5" id="KW-1185">Reference proteome</keyword>
<dbReference type="OrthoDB" id="2735536at2759"/>
<evidence type="ECO:0000313" key="5">
    <source>
        <dbReference type="Proteomes" id="UP000237105"/>
    </source>
</evidence>
<dbReference type="PANTHER" id="PTHR10366">
    <property type="entry name" value="NAD DEPENDENT EPIMERASE/DEHYDRATASE"/>
    <property type="match status" value="1"/>
</dbReference>
<dbReference type="EMBL" id="JXTB01000029">
    <property type="protein sequence ID" value="PON74294.1"/>
    <property type="molecule type" value="Genomic_DNA"/>
</dbReference>
<reference evidence="5" key="1">
    <citation type="submission" date="2016-06" db="EMBL/GenBank/DDBJ databases">
        <title>Parallel loss of symbiosis genes in relatives of nitrogen-fixing non-legume Parasponia.</title>
        <authorList>
            <person name="Van Velzen R."/>
            <person name="Holmer R."/>
            <person name="Bu F."/>
            <person name="Rutten L."/>
            <person name="Van Zeijl A."/>
            <person name="Liu W."/>
            <person name="Santuari L."/>
            <person name="Cao Q."/>
            <person name="Sharma T."/>
            <person name="Shen D."/>
            <person name="Roswanjaya Y."/>
            <person name="Wardhani T."/>
            <person name="Kalhor M.S."/>
            <person name="Jansen J."/>
            <person name="Van den Hoogen J."/>
            <person name="Gungor B."/>
            <person name="Hartog M."/>
            <person name="Hontelez J."/>
            <person name="Verver J."/>
            <person name="Yang W.-C."/>
            <person name="Schijlen E."/>
            <person name="Repin R."/>
            <person name="Schilthuizen M."/>
            <person name="Schranz E."/>
            <person name="Heidstra R."/>
            <person name="Miyata K."/>
            <person name="Fedorova E."/>
            <person name="Kohlen W."/>
            <person name="Bisseling T."/>
            <person name="Smit S."/>
            <person name="Geurts R."/>
        </authorList>
    </citation>
    <scope>NUCLEOTIDE SEQUENCE [LARGE SCALE GENOMIC DNA]</scope>
    <source>
        <strain evidence="5">cv. WU1-14</strain>
    </source>
</reference>
<evidence type="ECO:0000256" key="1">
    <source>
        <dbReference type="ARBA" id="ARBA00022857"/>
    </source>
</evidence>